<dbReference type="EMBL" id="SJPJ01000001">
    <property type="protein sequence ID" value="TWT80900.1"/>
    <property type="molecule type" value="Genomic_DNA"/>
</dbReference>
<name>A0A5C5Z151_9BACT</name>
<keyword evidence="2" id="KW-1185">Reference proteome</keyword>
<evidence type="ECO:0000313" key="1">
    <source>
        <dbReference type="EMBL" id="TWT80900.1"/>
    </source>
</evidence>
<organism evidence="1 2">
    <name type="scientific">Novipirellula herctigrandis</name>
    <dbReference type="NCBI Taxonomy" id="2527986"/>
    <lineage>
        <taxon>Bacteria</taxon>
        <taxon>Pseudomonadati</taxon>
        <taxon>Planctomycetota</taxon>
        <taxon>Planctomycetia</taxon>
        <taxon>Pirellulales</taxon>
        <taxon>Pirellulaceae</taxon>
        <taxon>Novipirellula</taxon>
    </lineage>
</organism>
<accession>A0A5C5Z151</accession>
<reference evidence="1 2" key="1">
    <citation type="submission" date="2019-02" db="EMBL/GenBank/DDBJ databases">
        <title>Deep-cultivation of Planctomycetes and their phenomic and genomic characterization uncovers novel biology.</title>
        <authorList>
            <person name="Wiegand S."/>
            <person name="Jogler M."/>
            <person name="Boedeker C."/>
            <person name="Pinto D."/>
            <person name="Vollmers J."/>
            <person name="Rivas-Marin E."/>
            <person name="Kohn T."/>
            <person name="Peeters S.H."/>
            <person name="Heuer A."/>
            <person name="Rast P."/>
            <person name="Oberbeckmann S."/>
            <person name="Bunk B."/>
            <person name="Jeske O."/>
            <person name="Meyerdierks A."/>
            <person name="Storesund J.E."/>
            <person name="Kallscheuer N."/>
            <person name="Luecker S."/>
            <person name="Lage O.M."/>
            <person name="Pohl T."/>
            <person name="Merkel B.J."/>
            <person name="Hornburger P."/>
            <person name="Mueller R.-W."/>
            <person name="Bruemmer F."/>
            <person name="Labrenz M."/>
            <person name="Spormann A.M."/>
            <person name="Op Den Camp H."/>
            <person name="Overmann J."/>
            <person name="Amann R."/>
            <person name="Jetten M.S.M."/>
            <person name="Mascher T."/>
            <person name="Medema M.H."/>
            <person name="Devos D.P."/>
            <person name="Kaster A.-K."/>
            <person name="Ovreas L."/>
            <person name="Rohde M."/>
            <person name="Galperin M.Y."/>
            <person name="Jogler C."/>
        </authorList>
    </citation>
    <scope>NUCLEOTIDE SEQUENCE [LARGE SCALE GENOMIC DNA]</scope>
    <source>
        <strain evidence="1 2">CA13</strain>
    </source>
</reference>
<dbReference type="Proteomes" id="UP000315010">
    <property type="component" value="Unassembled WGS sequence"/>
</dbReference>
<sequence>MERGIWQLVIWVNLFTRFVNLLDFRLGRRSLGLVNKVADQQTISVHGRFLVEFEETVPLFGGSHDRHLAGGDGGEAVALVQIGKQVVAKLFVQMDAAHLVSRALHQIPINFGIAHHAVGERSEPRTDRGIV</sequence>
<gene>
    <name evidence="1" type="ORF">CA13_23460</name>
</gene>
<protein>
    <submittedName>
        <fullName evidence="1">Uncharacterized protein</fullName>
    </submittedName>
</protein>
<comment type="caution">
    <text evidence="1">The sequence shown here is derived from an EMBL/GenBank/DDBJ whole genome shotgun (WGS) entry which is preliminary data.</text>
</comment>
<dbReference type="AlphaFoldDB" id="A0A5C5Z151"/>
<proteinExistence type="predicted"/>
<evidence type="ECO:0000313" key="2">
    <source>
        <dbReference type="Proteomes" id="UP000315010"/>
    </source>
</evidence>